<dbReference type="OrthoDB" id="1090267at2"/>
<dbReference type="SUPFAM" id="SSF46894">
    <property type="entry name" value="C-terminal effector domain of the bipartite response regulators"/>
    <property type="match status" value="1"/>
</dbReference>
<dbReference type="SUPFAM" id="SSF48452">
    <property type="entry name" value="TPR-like"/>
    <property type="match status" value="1"/>
</dbReference>
<organism evidence="3 4">
    <name type="scientific">Niabella ginsenosidivorans</name>
    <dbReference type="NCBI Taxonomy" id="1176587"/>
    <lineage>
        <taxon>Bacteria</taxon>
        <taxon>Pseudomonadati</taxon>
        <taxon>Bacteroidota</taxon>
        <taxon>Chitinophagia</taxon>
        <taxon>Chitinophagales</taxon>
        <taxon>Chitinophagaceae</taxon>
        <taxon>Niabella</taxon>
    </lineage>
</organism>
<dbReference type="Gene3D" id="1.25.40.10">
    <property type="entry name" value="Tetratricopeptide repeat domain"/>
    <property type="match status" value="1"/>
</dbReference>
<sequence>MNRIRHLFLLTSVFFFFFCRSLCAQYMLGDTLLRQLQQPGLPISQQAQVMAQLAALYVKSDSQKGRDYGRRALELARRSGDAAVQSYVFSYLSNVYFSTESDTATAQAVDSALWYAGQTKNRMVRGLAWYRKGWLQNIENRPEEAVQSWHQALDYLEGLPEGARLRAGIYYLYFGIYSEREDLDKEQLYARLALQQAQQAGEEELLSSAWQINGTAYLDCYEKGAHKDPALLDSALYAFKNSATFLLHSSYGPTNRDPAILSALFTAQVYMDHFPPSKDTVVKYVNLALANITDTLREKRMLINCYTMLSKYALQEGKRAQAEQMLLRAQASFNAMDPPDYYVAEQLYEGLAILAEQKGDPVKALAYYKQYLSYYKKEFDTRRIETIHRLEARYQAEKKEKEIVLLKQQEAFRRKQNQLYLGIAAIAIAGLSFLFLAYHFRLRYSLQREKLLRQEKEEARLQSRLKEEEAARLRLEKHEAELQSRLQQEEAARLQAEQQLLKAQQEQMQKELLAGALQVEHKNELLQGLKEKLLAQPGSEAALRQLEKIVHEESRVDEDFEKVRSEFKDLHPEFFNRLQQQAEQKLTSLDLKYCAYIYMQLSTKQIASLLHVEPKSVRMTKYRIKQNWDWDGKKGWKSSWAGYCKKEEGSLLQQNESFSTQPPAFLKFASCDWYPSDAVP</sequence>
<evidence type="ECO:0008006" key="5">
    <source>
        <dbReference type="Google" id="ProtNLM"/>
    </source>
</evidence>
<dbReference type="Proteomes" id="UP000077667">
    <property type="component" value="Chromosome"/>
</dbReference>
<dbReference type="STRING" id="1176587.A8C56_21030"/>
<reference evidence="3 4" key="1">
    <citation type="submission" date="2016-05" db="EMBL/GenBank/DDBJ databases">
        <title>Niabella ginsenosidivorans BS26 whole genome sequencing.</title>
        <authorList>
            <person name="Im W.T."/>
            <person name="Siddiqi M.Z."/>
        </authorList>
    </citation>
    <scope>NUCLEOTIDE SEQUENCE [LARGE SCALE GENOMIC DNA]</scope>
    <source>
        <strain evidence="3 4">BS26</strain>
    </source>
</reference>
<evidence type="ECO:0000313" key="3">
    <source>
        <dbReference type="EMBL" id="ANH83133.1"/>
    </source>
</evidence>
<proteinExistence type="predicted"/>
<dbReference type="EMBL" id="CP015772">
    <property type="protein sequence ID" value="ANH83133.1"/>
    <property type="molecule type" value="Genomic_DNA"/>
</dbReference>
<dbReference type="InterPro" id="IPR016032">
    <property type="entry name" value="Sig_transdc_resp-reg_C-effctor"/>
</dbReference>
<dbReference type="InterPro" id="IPR011990">
    <property type="entry name" value="TPR-like_helical_dom_sf"/>
</dbReference>
<feature type="coiled-coil region" evidence="1">
    <location>
        <begin position="449"/>
        <end position="514"/>
    </location>
</feature>
<keyword evidence="2" id="KW-0812">Transmembrane</keyword>
<keyword evidence="1" id="KW-0175">Coiled coil</keyword>
<accession>A0A1A9I6D4</accession>
<keyword evidence="4" id="KW-1185">Reference proteome</keyword>
<dbReference type="AlphaFoldDB" id="A0A1A9I6D4"/>
<protein>
    <recommendedName>
        <fullName evidence="5">MalT-like TPR region domain-containing protein</fullName>
    </recommendedName>
</protein>
<dbReference type="KEGG" id="nia:A8C56_21030"/>
<keyword evidence="2" id="KW-0472">Membrane</keyword>
<dbReference type="GO" id="GO:0006355">
    <property type="term" value="P:regulation of DNA-templated transcription"/>
    <property type="evidence" value="ECO:0007669"/>
    <property type="project" value="InterPro"/>
</dbReference>
<name>A0A1A9I6D4_9BACT</name>
<evidence type="ECO:0000313" key="4">
    <source>
        <dbReference type="Proteomes" id="UP000077667"/>
    </source>
</evidence>
<feature type="transmembrane region" description="Helical" evidence="2">
    <location>
        <begin position="419"/>
        <end position="440"/>
    </location>
</feature>
<dbReference type="GO" id="GO:0003677">
    <property type="term" value="F:DNA binding"/>
    <property type="evidence" value="ECO:0007669"/>
    <property type="project" value="InterPro"/>
</dbReference>
<gene>
    <name evidence="3" type="ORF">A8C56_21030</name>
</gene>
<evidence type="ECO:0000256" key="1">
    <source>
        <dbReference type="SAM" id="Coils"/>
    </source>
</evidence>
<keyword evidence="2" id="KW-1133">Transmembrane helix</keyword>
<evidence type="ECO:0000256" key="2">
    <source>
        <dbReference type="SAM" id="Phobius"/>
    </source>
</evidence>
<dbReference type="RefSeq" id="WP_067760423.1">
    <property type="nucleotide sequence ID" value="NZ_CP015772.1"/>
</dbReference>